<feature type="transmembrane region" description="Helical" evidence="5">
    <location>
        <begin position="33"/>
        <end position="51"/>
    </location>
</feature>
<keyword evidence="3 5" id="KW-1133">Transmembrane helix</keyword>
<keyword evidence="4 5" id="KW-0472">Membrane</keyword>
<evidence type="ECO:0000256" key="4">
    <source>
        <dbReference type="ARBA" id="ARBA00023136"/>
    </source>
</evidence>
<comment type="subcellular location">
    <subcellularLocation>
        <location evidence="1">Membrane</location>
        <topology evidence="1">Multi-pass membrane protein</topology>
    </subcellularLocation>
</comment>
<evidence type="ECO:0000256" key="5">
    <source>
        <dbReference type="SAM" id="Phobius"/>
    </source>
</evidence>
<evidence type="ECO:0000256" key="3">
    <source>
        <dbReference type="ARBA" id="ARBA00022989"/>
    </source>
</evidence>
<keyword evidence="2 5" id="KW-0812">Transmembrane</keyword>
<feature type="transmembrane region" description="Helical" evidence="5">
    <location>
        <begin position="88"/>
        <end position="110"/>
    </location>
</feature>
<dbReference type="Gramene" id="rna-gnl|WGS:JABURB|Cocit.L4458.1">
    <property type="protein sequence ID" value="cds-KAF7846403.1"/>
    <property type="gene ID" value="gene-BT93_L4458"/>
</dbReference>
<dbReference type="InterPro" id="IPR013714">
    <property type="entry name" value="Golgi_TVP15"/>
</dbReference>
<dbReference type="Proteomes" id="UP000806378">
    <property type="component" value="Unassembled WGS sequence"/>
</dbReference>
<comment type="caution">
    <text evidence="6">The sequence shown here is derived from an EMBL/GenBank/DDBJ whole genome shotgun (WGS) entry which is preliminary data.</text>
</comment>
<feature type="transmembrane region" description="Helical" evidence="5">
    <location>
        <begin position="63"/>
        <end position="82"/>
    </location>
</feature>
<evidence type="ECO:0008006" key="8">
    <source>
        <dbReference type="Google" id="ProtNLM"/>
    </source>
</evidence>
<dbReference type="GO" id="GO:0016192">
    <property type="term" value="P:vesicle-mediated transport"/>
    <property type="evidence" value="ECO:0007669"/>
    <property type="project" value="TreeGrafter"/>
</dbReference>
<reference evidence="6" key="1">
    <citation type="submission" date="2020-05" db="EMBL/GenBank/DDBJ databases">
        <title>WGS assembly of Corymbia citriodora subspecies variegata.</title>
        <authorList>
            <person name="Barry K."/>
            <person name="Hundley H."/>
            <person name="Shu S."/>
            <person name="Jenkins J."/>
            <person name="Grimwood J."/>
            <person name="Baten A."/>
        </authorList>
    </citation>
    <scope>NUCLEOTIDE SEQUENCE</scope>
    <source>
        <strain evidence="6">CV2-018</strain>
    </source>
</reference>
<dbReference type="GO" id="GO:0000139">
    <property type="term" value="C:Golgi membrane"/>
    <property type="evidence" value="ECO:0007669"/>
    <property type="project" value="TreeGrafter"/>
</dbReference>
<organism evidence="6 7">
    <name type="scientific">Corymbia citriodora subsp. variegata</name>
    <dbReference type="NCBI Taxonomy" id="360336"/>
    <lineage>
        <taxon>Eukaryota</taxon>
        <taxon>Viridiplantae</taxon>
        <taxon>Streptophyta</taxon>
        <taxon>Embryophyta</taxon>
        <taxon>Tracheophyta</taxon>
        <taxon>Spermatophyta</taxon>
        <taxon>Magnoliopsida</taxon>
        <taxon>eudicotyledons</taxon>
        <taxon>Gunneridae</taxon>
        <taxon>Pentapetalae</taxon>
        <taxon>rosids</taxon>
        <taxon>malvids</taxon>
        <taxon>Myrtales</taxon>
        <taxon>Myrtaceae</taxon>
        <taxon>Myrtoideae</taxon>
        <taxon>Eucalypteae</taxon>
        <taxon>Corymbia</taxon>
    </lineage>
</organism>
<dbReference type="AlphaFoldDB" id="A0A8T0CG36"/>
<sequence length="131" mass="14386">MDFSDIFRMVNLAVAVFMVIGGIGQFFPSIGVQNVIVAVYLIIFGLANGLLEFQIPPQVARYASFMFSFIGRGVFYIFIGSITMGDKWWKYTAGSIITLIGIGYVALEFIPSIEPPANMRDADAGWGAEQV</sequence>
<dbReference type="Pfam" id="PF08507">
    <property type="entry name" value="COPI_assoc"/>
    <property type="match status" value="1"/>
</dbReference>
<proteinExistence type="predicted"/>
<evidence type="ECO:0000256" key="2">
    <source>
        <dbReference type="ARBA" id="ARBA00022692"/>
    </source>
</evidence>
<keyword evidence="7" id="KW-1185">Reference proteome</keyword>
<accession>A0A8T0CG36</accession>
<dbReference type="PANTHER" id="PTHR28128">
    <property type="entry name" value="GOLGI APPARATUS MEMBRANE PROTEIN TVP15"/>
    <property type="match status" value="1"/>
</dbReference>
<dbReference type="PANTHER" id="PTHR28128:SF1">
    <property type="entry name" value="GOLGI APPARATUS MEMBRANE PROTEIN TVP15"/>
    <property type="match status" value="1"/>
</dbReference>
<name>A0A8T0CG36_CORYI</name>
<dbReference type="EMBL" id="MU093406">
    <property type="protein sequence ID" value="KAF7846403.1"/>
    <property type="molecule type" value="Genomic_DNA"/>
</dbReference>
<protein>
    <recommendedName>
        <fullName evidence="8">COPI associated</fullName>
    </recommendedName>
</protein>
<evidence type="ECO:0000256" key="1">
    <source>
        <dbReference type="ARBA" id="ARBA00004141"/>
    </source>
</evidence>
<gene>
    <name evidence="6" type="ORF">BT93_L4458</name>
</gene>
<dbReference type="OrthoDB" id="423534at2759"/>
<feature type="transmembrane region" description="Helical" evidence="5">
    <location>
        <begin position="7"/>
        <end position="27"/>
    </location>
</feature>
<evidence type="ECO:0000313" key="6">
    <source>
        <dbReference type="EMBL" id="KAF7846403.1"/>
    </source>
</evidence>
<evidence type="ECO:0000313" key="7">
    <source>
        <dbReference type="Proteomes" id="UP000806378"/>
    </source>
</evidence>